<keyword evidence="3" id="KW-1185">Reference proteome</keyword>
<name>A0A518B3Y2_9BACT</name>
<dbReference type="Gene3D" id="1.50.10.20">
    <property type="match status" value="1"/>
</dbReference>
<feature type="chain" id="PRO_5022163621" evidence="1">
    <location>
        <begin position="21"/>
        <end position="487"/>
    </location>
</feature>
<dbReference type="AlphaFoldDB" id="A0A518B3Y2"/>
<reference evidence="2 3" key="1">
    <citation type="submission" date="2019-02" db="EMBL/GenBank/DDBJ databases">
        <title>Deep-cultivation of Planctomycetes and their phenomic and genomic characterization uncovers novel biology.</title>
        <authorList>
            <person name="Wiegand S."/>
            <person name="Jogler M."/>
            <person name="Boedeker C."/>
            <person name="Pinto D."/>
            <person name="Vollmers J."/>
            <person name="Rivas-Marin E."/>
            <person name="Kohn T."/>
            <person name="Peeters S.H."/>
            <person name="Heuer A."/>
            <person name="Rast P."/>
            <person name="Oberbeckmann S."/>
            <person name="Bunk B."/>
            <person name="Jeske O."/>
            <person name="Meyerdierks A."/>
            <person name="Storesund J.E."/>
            <person name="Kallscheuer N."/>
            <person name="Luecker S."/>
            <person name="Lage O.M."/>
            <person name="Pohl T."/>
            <person name="Merkel B.J."/>
            <person name="Hornburger P."/>
            <person name="Mueller R.-W."/>
            <person name="Bruemmer F."/>
            <person name="Labrenz M."/>
            <person name="Spormann A.M."/>
            <person name="Op den Camp H."/>
            <person name="Overmann J."/>
            <person name="Amann R."/>
            <person name="Jetten M.S.M."/>
            <person name="Mascher T."/>
            <person name="Medema M.H."/>
            <person name="Devos D.P."/>
            <person name="Kaster A.-K."/>
            <person name="Ovreas L."/>
            <person name="Rohde M."/>
            <person name="Galperin M.Y."/>
            <person name="Jogler C."/>
        </authorList>
    </citation>
    <scope>NUCLEOTIDE SEQUENCE [LARGE SCALE GENOMIC DNA]</scope>
    <source>
        <strain evidence="2 3">Pan216</strain>
    </source>
</reference>
<proteinExistence type="predicted"/>
<keyword evidence="1" id="KW-0732">Signal</keyword>
<dbReference type="KEGG" id="knv:Pan216_25150"/>
<gene>
    <name evidence="2" type="ORF">Pan216_25150</name>
</gene>
<accession>A0A518B3Y2</accession>
<protein>
    <submittedName>
        <fullName evidence="2">Pectic acid lyase</fullName>
    </submittedName>
</protein>
<evidence type="ECO:0000313" key="2">
    <source>
        <dbReference type="EMBL" id="QDU61654.1"/>
    </source>
</evidence>
<sequence precursor="true">MRFLFLSLVATLLLENGTWAADRRPTQQEAEQALSKAVDFFTASCEKHGGYVWRYSKDLRLSEGEAETGPSTVWVQPPGTPAVGMALLRAYRATGDRKYLQAAKRTGDALVKGQLQSGGWFYSIHFDPETRKDWGYRDNTSFRASRKKKNKTNITTLDDDTTPAAVRFLAELDQELDFKDRAIHESVLLALEALMKAQYPNGGWSQKWHRYPEGAKESDYPVINASYPEEWPRKWLNDWRGKYYLNDNVTGNMVETFLLAGEIYQDNRYVEVAKRAGEFLILAQMPDPQPAWAQQYDENMHPVWDRKFEPPAISGRESEEAMESLLLLYEKTGDERFLKPIPAALRYLRSSLRPDGKLARFYELKTNRPLYFVVDGKRYDLTYSDRDLPTHYGFVVDAHLDKIESRYRKLLRDRSALSARRRGGASRKEAERVRKVIDQMDERGAWVDPRTMKGFRKASPEGVIQSDTFIDNVELLSDYIQGMKERS</sequence>
<dbReference type="EMBL" id="CP036279">
    <property type="protein sequence ID" value="QDU61654.1"/>
    <property type="molecule type" value="Genomic_DNA"/>
</dbReference>
<evidence type="ECO:0000256" key="1">
    <source>
        <dbReference type="SAM" id="SignalP"/>
    </source>
</evidence>
<dbReference type="GO" id="GO:0016829">
    <property type="term" value="F:lyase activity"/>
    <property type="evidence" value="ECO:0007669"/>
    <property type="project" value="UniProtKB-KW"/>
</dbReference>
<dbReference type="SUPFAM" id="SSF81853">
    <property type="entry name" value="Family 10 polysaccharide lyase"/>
    <property type="match status" value="1"/>
</dbReference>
<dbReference type="RefSeq" id="WP_145263894.1">
    <property type="nucleotide sequence ID" value="NZ_CP036279.1"/>
</dbReference>
<dbReference type="OrthoDB" id="9804686at2"/>
<feature type="signal peptide" evidence="1">
    <location>
        <begin position="1"/>
        <end position="20"/>
    </location>
</feature>
<dbReference type="Proteomes" id="UP000317093">
    <property type="component" value="Chromosome"/>
</dbReference>
<dbReference type="Pfam" id="PF09492">
    <property type="entry name" value="Pec_lyase"/>
    <property type="match status" value="1"/>
</dbReference>
<organism evidence="2 3">
    <name type="scientific">Kolteria novifilia</name>
    <dbReference type="NCBI Taxonomy" id="2527975"/>
    <lineage>
        <taxon>Bacteria</taxon>
        <taxon>Pseudomonadati</taxon>
        <taxon>Planctomycetota</taxon>
        <taxon>Planctomycetia</taxon>
        <taxon>Kolteriales</taxon>
        <taxon>Kolteriaceae</taxon>
        <taxon>Kolteria</taxon>
    </lineage>
</organism>
<dbReference type="InterPro" id="IPR012669">
    <property type="entry name" value="Pectate_lyase"/>
</dbReference>
<keyword evidence="2" id="KW-0456">Lyase</keyword>
<evidence type="ECO:0000313" key="3">
    <source>
        <dbReference type="Proteomes" id="UP000317093"/>
    </source>
</evidence>